<feature type="DNA-binding region" description="H-T-H motif" evidence="4">
    <location>
        <begin position="41"/>
        <end position="60"/>
    </location>
</feature>
<dbReference type="InterPro" id="IPR050109">
    <property type="entry name" value="HTH-type_TetR-like_transc_reg"/>
</dbReference>
<dbReference type="PANTHER" id="PTHR30055">
    <property type="entry name" value="HTH-TYPE TRANSCRIPTIONAL REGULATOR RUTR"/>
    <property type="match status" value="1"/>
</dbReference>
<dbReference type="Pfam" id="PF09209">
    <property type="entry name" value="CecR_C"/>
    <property type="match status" value="1"/>
</dbReference>
<dbReference type="PRINTS" id="PR00455">
    <property type="entry name" value="HTHTETR"/>
</dbReference>
<dbReference type="OrthoDB" id="2356263at2"/>
<dbReference type="Gene3D" id="1.10.357.10">
    <property type="entry name" value="Tetracycline Repressor, domain 2"/>
    <property type="match status" value="1"/>
</dbReference>
<dbReference type="SUPFAM" id="SSF48498">
    <property type="entry name" value="Tetracyclin repressor-like, C-terminal domain"/>
    <property type="match status" value="1"/>
</dbReference>
<sequence length="226" mass="25130">MAAQTIWLVMTEVLQGAAATRQALISTALKLFGEFGYNAVSTRQIADMANANIGSIAYHFGGKPGLMRACAKYVIAVMEQQFGHSALDPIPEDITRAEARKELLDSLPILITKITDRQDAEQISAFMMRHISQPGEAYDILYEEFLQPLQIRLSTLIGRATGRDPASEEVRVLTFTMMGQSTYLRQCKHTVKRSLGWEQLGPDEGKMLLKVLETNFNALIDAYSVD</sequence>
<dbReference type="InterPro" id="IPR009057">
    <property type="entry name" value="Homeodomain-like_sf"/>
</dbReference>
<keyword evidence="3" id="KW-0804">Transcription</keyword>
<evidence type="ECO:0000256" key="1">
    <source>
        <dbReference type="ARBA" id="ARBA00023015"/>
    </source>
</evidence>
<dbReference type="InterPro" id="IPR001647">
    <property type="entry name" value="HTH_TetR"/>
</dbReference>
<keyword evidence="1" id="KW-0805">Transcription regulation</keyword>
<organism evidence="6 7">
    <name type="scientific">Martelella alba</name>
    <dbReference type="NCBI Taxonomy" id="2590451"/>
    <lineage>
        <taxon>Bacteria</taxon>
        <taxon>Pseudomonadati</taxon>
        <taxon>Pseudomonadota</taxon>
        <taxon>Alphaproteobacteria</taxon>
        <taxon>Hyphomicrobiales</taxon>
        <taxon>Aurantimonadaceae</taxon>
        <taxon>Martelella</taxon>
    </lineage>
</organism>
<evidence type="ECO:0000256" key="3">
    <source>
        <dbReference type="ARBA" id="ARBA00023163"/>
    </source>
</evidence>
<keyword evidence="7" id="KW-1185">Reference proteome</keyword>
<proteinExistence type="predicted"/>
<reference evidence="6 7" key="1">
    <citation type="submission" date="2019-06" db="EMBL/GenBank/DDBJ databases">
        <authorList>
            <person name="Li M."/>
        </authorList>
    </citation>
    <scope>NUCLEOTIDE SEQUENCE [LARGE SCALE GENOMIC DNA]</scope>
    <source>
        <strain evidence="6 7">BGMRC2036</strain>
    </source>
</reference>
<dbReference type="PANTHER" id="PTHR30055:SF234">
    <property type="entry name" value="HTH-TYPE TRANSCRIPTIONAL REGULATOR BETI"/>
    <property type="match status" value="1"/>
</dbReference>
<dbReference type="Proteomes" id="UP000318801">
    <property type="component" value="Unassembled WGS sequence"/>
</dbReference>
<dbReference type="InterPro" id="IPR015292">
    <property type="entry name" value="Tscrpt_reg_YbiH_C"/>
</dbReference>
<dbReference type="AlphaFoldDB" id="A0A506UE77"/>
<evidence type="ECO:0000259" key="5">
    <source>
        <dbReference type="PROSITE" id="PS50977"/>
    </source>
</evidence>
<evidence type="ECO:0000313" key="6">
    <source>
        <dbReference type="EMBL" id="TPW31706.1"/>
    </source>
</evidence>
<feature type="domain" description="HTH tetR-type" evidence="5">
    <location>
        <begin position="18"/>
        <end position="78"/>
    </location>
</feature>
<dbReference type="InterPro" id="IPR036271">
    <property type="entry name" value="Tet_transcr_reg_TetR-rel_C_sf"/>
</dbReference>
<gene>
    <name evidence="6" type="ORF">FJU08_08145</name>
</gene>
<evidence type="ECO:0000256" key="4">
    <source>
        <dbReference type="PROSITE-ProRule" id="PRU00335"/>
    </source>
</evidence>
<evidence type="ECO:0000313" key="7">
    <source>
        <dbReference type="Proteomes" id="UP000318801"/>
    </source>
</evidence>
<dbReference type="GO" id="GO:0003700">
    <property type="term" value="F:DNA-binding transcription factor activity"/>
    <property type="evidence" value="ECO:0007669"/>
    <property type="project" value="TreeGrafter"/>
</dbReference>
<accession>A0A506UE77</accession>
<dbReference type="SUPFAM" id="SSF46689">
    <property type="entry name" value="Homeodomain-like"/>
    <property type="match status" value="1"/>
</dbReference>
<name>A0A506UE77_9HYPH</name>
<comment type="caution">
    <text evidence="6">The sequence shown here is derived from an EMBL/GenBank/DDBJ whole genome shotgun (WGS) entry which is preliminary data.</text>
</comment>
<dbReference type="PROSITE" id="PS50977">
    <property type="entry name" value="HTH_TETR_2"/>
    <property type="match status" value="1"/>
</dbReference>
<keyword evidence="2 4" id="KW-0238">DNA-binding</keyword>
<dbReference type="Gene3D" id="1.10.10.60">
    <property type="entry name" value="Homeodomain-like"/>
    <property type="match status" value="1"/>
</dbReference>
<dbReference type="Pfam" id="PF00440">
    <property type="entry name" value="TetR_N"/>
    <property type="match status" value="1"/>
</dbReference>
<dbReference type="GO" id="GO:0000976">
    <property type="term" value="F:transcription cis-regulatory region binding"/>
    <property type="evidence" value="ECO:0007669"/>
    <property type="project" value="TreeGrafter"/>
</dbReference>
<dbReference type="EMBL" id="VHLG01000003">
    <property type="protein sequence ID" value="TPW31706.1"/>
    <property type="molecule type" value="Genomic_DNA"/>
</dbReference>
<protein>
    <submittedName>
        <fullName evidence="6">DUF1956 domain-containing protein</fullName>
    </submittedName>
</protein>
<evidence type="ECO:0000256" key="2">
    <source>
        <dbReference type="ARBA" id="ARBA00023125"/>
    </source>
</evidence>